<comment type="similarity">
    <text evidence="2">Belongs to the CPA3 antiporters (TC 2.A.63) subunit D family.</text>
</comment>
<evidence type="ECO:0000256" key="6">
    <source>
        <dbReference type="ARBA" id="ARBA00023136"/>
    </source>
</evidence>
<evidence type="ECO:0000313" key="11">
    <source>
        <dbReference type="Proteomes" id="UP000500930"/>
    </source>
</evidence>
<proteinExistence type="inferred from homology"/>
<gene>
    <name evidence="10" type="primary">mrpD</name>
    <name evidence="10" type="ORF">ANPL_00380</name>
</gene>
<organism evidence="10 11">
    <name type="scientific">Anaplasma platys</name>
    <dbReference type="NCBI Taxonomy" id="949"/>
    <lineage>
        <taxon>Bacteria</taxon>
        <taxon>Pseudomonadati</taxon>
        <taxon>Pseudomonadota</taxon>
        <taxon>Alphaproteobacteria</taxon>
        <taxon>Rickettsiales</taxon>
        <taxon>Anaplasmataceae</taxon>
        <taxon>Anaplasma</taxon>
    </lineage>
</organism>
<feature type="transmembrane region" description="Helical" evidence="8">
    <location>
        <begin position="382"/>
        <end position="402"/>
    </location>
</feature>
<feature type="domain" description="NADH:quinone oxidoreductase/Mrp antiporter transmembrane" evidence="9">
    <location>
        <begin position="134"/>
        <end position="428"/>
    </location>
</feature>
<evidence type="ECO:0000259" key="9">
    <source>
        <dbReference type="Pfam" id="PF00361"/>
    </source>
</evidence>
<dbReference type="AlphaFoldDB" id="A0A858PXA1"/>
<keyword evidence="3" id="KW-1003">Cell membrane</keyword>
<feature type="transmembrane region" description="Helical" evidence="8">
    <location>
        <begin position="462"/>
        <end position="482"/>
    </location>
</feature>
<feature type="transmembrane region" description="Helical" evidence="8">
    <location>
        <begin position="212"/>
        <end position="233"/>
    </location>
</feature>
<evidence type="ECO:0000256" key="5">
    <source>
        <dbReference type="ARBA" id="ARBA00022989"/>
    </source>
</evidence>
<feature type="transmembrane region" description="Helical" evidence="8">
    <location>
        <begin position="140"/>
        <end position="158"/>
    </location>
</feature>
<comment type="subcellular location">
    <subcellularLocation>
        <location evidence="1">Cell membrane</location>
        <topology evidence="1">Multi-pass membrane protein</topology>
    </subcellularLocation>
    <subcellularLocation>
        <location evidence="7">Membrane</location>
        <topology evidence="7">Multi-pass membrane protein</topology>
    </subcellularLocation>
</comment>
<keyword evidence="11" id="KW-1185">Reference proteome</keyword>
<keyword evidence="6 8" id="KW-0472">Membrane</keyword>
<feature type="transmembrane region" description="Helical" evidence="8">
    <location>
        <begin position="317"/>
        <end position="343"/>
    </location>
</feature>
<dbReference type="GO" id="GO:0042773">
    <property type="term" value="P:ATP synthesis coupled electron transport"/>
    <property type="evidence" value="ECO:0007669"/>
    <property type="project" value="InterPro"/>
</dbReference>
<dbReference type="NCBIfam" id="NF009305">
    <property type="entry name" value="PRK12662.1"/>
    <property type="match status" value="1"/>
</dbReference>
<feature type="transmembrane region" description="Helical" evidence="8">
    <location>
        <begin position="36"/>
        <end position="61"/>
    </location>
</feature>
<keyword evidence="4 7" id="KW-0812">Transmembrane</keyword>
<dbReference type="InterPro" id="IPR001750">
    <property type="entry name" value="ND/Mrp_TM"/>
</dbReference>
<feature type="transmembrane region" description="Helical" evidence="8">
    <location>
        <begin position="12"/>
        <end position="29"/>
    </location>
</feature>
<evidence type="ECO:0000256" key="4">
    <source>
        <dbReference type="ARBA" id="ARBA00022692"/>
    </source>
</evidence>
<feature type="transmembrane region" description="Helical" evidence="8">
    <location>
        <begin position="245"/>
        <end position="265"/>
    </location>
</feature>
<dbReference type="InterPro" id="IPR003918">
    <property type="entry name" value="NADH_UbQ_OxRdtase"/>
</dbReference>
<evidence type="ECO:0000313" key="10">
    <source>
        <dbReference type="EMBL" id="QJC27198.1"/>
    </source>
</evidence>
<dbReference type="InterPro" id="IPR050586">
    <property type="entry name" value="CPA3_Na-H_Antiporter_D"/>
</dbReference>
<dbReference type="PANTHER" id="PTHR42703">
    <property type="entry name" value="NADH DEHYDROGENASE"/>
    <property type="match status" value="1"/>
</dbReference>
<feature type="transmembrane region" description="Helical" evidence="8">
    <location>
        <begin position="170"/>
        <end position="192"/>
    </location>
</feature>
<keyword evidence="5 8" id="KW-1133">Transmembrane helix</keyword>
<dbReference type="GO" id="GO:0008137">
    <property type="term" value="F:NADH dehydrogenase (ubiquinone) activity"/>
    <property type="evidence" value="ECO:0007669"/>
    <property type="project" value="InterPro"/>
</dbReference>
<feature type="transmembrane region" description="Helical" evidence="8">
    <location>
        <begin position="81"/>
        <end position="103"/>
    </location>
</feature>
<reference evidence="10 11" key="1">
    <citation type="journal article" date="2020" name="Pathogens">
        <title>First Whole Genome Sequence of Anaplasma platys, an Obligate Intracellular Rickettsial Pathogen of Dogs.</title>
        <authorList>
            <person name="Llanes A."/>
            <person name="Rajeev S."/>
        </authorList>
    </citation>
    <scope>NUCLEOTIDE SEQUENCE [LARGE SCALE GENOMIC DNA]</scope>
    <source>
        <strain evidence="10 11">S3</strain>
    </source>
</reference>
<dbReference type="GO" id="GO:0005886">
    <property type="term" value="C:plasma membrane"/>
    <property type="evidence" value="ECO:0007669"/>
    <property type="project" value="UniProtKB-SubCell"/>
</dbReference>
<dbReference type="EMBL" id="CP046391">
    <property type="protein sequence ID" value="QJC27198.1"/>
    <property type="molecule type" value="Genomic_DNA"/>
</dbReference>
<dbReference type="PANTHER" id="PTHR42703:SF1">
    <property type="entry name" value="NA(+)_H(+) ANTIPORTER SUBUNIT D1"/>
    <property type="match status" value="1"/>
</dbReference>
<dbReference type="Proteomes" id="UP000500930">
    <property type="component" value="Chromosome"/>
</dbReference>
<dbReference type="PRINTS" id="PR01437">
    <property type="entry name" value="NUOXDRDTASE4"/>
</dbReference>
<dbReference type="Pfam" id="PF00361">
    <property type="entry name" value="Proton_antipo_M"/>
    <property type="match status" value="1"/>
</dbReference>
<accession>A0A858PXA1</accession>
<feature type="transmembrane region" description="Helical" evidence="8">
    <location>
        <begin position="115"/>
        <end position="134"/>
    </location>
</feature>
<protein>
    <submittedName>
        <fullName evidence="10">Cation:proton antiporter subunit D</fullName>
    </submittedName>
</protein>
<evidence type="ECO:0000256" key="8">
    <source>
        <dbReference type="SAM" id="Phobius"/>
    </source>
</evidence>
<feature type="transmembrane region" description="Helical" evidence="8">
    <location>
        <begin position="285"/>
        <end position="305"/>
    </location>
</feature>
<evidence type="ECO:0000256" key="2">
    <source>
        <dbReference type="ARBA" id="ARBA00005346"/>
    </source>
</evidence>
<evidence type="ECO:0000256" key="1">
    <source>
        <dbReference type="ARBA" id="ARBA00004651"/>
    </source>
</evidence>
<evidence type="ECO:0000256" key="7">
    <source>
        <dbReference type="RuleBase" id="RU000320"/>
    </source>
</evidence>
<dbReference type="KEGG" id="aplt:ANPL_00380"/>
<name>A0A858PXA1_9RICK</name>
<sequence length="506" mass="54170">MLSAVRDNLVMLQVVVPLLSAVVCSLLRCRVSTVQVFACGAVACSFFVALLLFCEVYFGAPVVYRVGGWSTNYGIELRVDLLSATLVLLVNFIGLMSAIYGVYPSRKEISTEKVPKFYATFLLSLTGLLGILVSNDAFNVYVFLEISSITAYVLVAMGGYKGSLVSAFEYLVIGTVGATFYLLGIGFLYAATGTLNMGNMFSILQVVPMDKTVYAGIFFVMLGLVMKAALYPFHGWLVRAYATSPAFIAVFLSGTATKVMIYLVIRVIYGVFGEQIVFSVLPFGKILLALAALATVAASVFAVISKDIKDVLAYSSVANIGCIMYAVGLNTYAGLAAALAYMVNHSVVKSALFMVSGGISYHFGRGDVGKCLSLSRVMPNIASAYVLLSLSLVGMPPTLGFVAKWHMLSSFASAQAWVGLMALSMGSVCSVLYTWKMVEYLYFAPRMVDGCANDISIETPKAMVLCIWLMACLGLAVGAYPVPLTSITEQIAHDLISGPADSQLMG</sequence>
<feature type="transmembrane region" description="Helical" evidence="8">
    <location>
        <begin position="414"/>
        <end position="435"/>
    </location>
</feature>
<evidence type="ECO:0000256" key="3">
    <source>
        <dbReference type="ARBA" id="ARBA00022475"/>
    </source>
</evidence>